<evidence type="ECO:0000256" key="1">
    <source>
        <dbReference type="SAM" id="MobiDB-lite"/>
    </source>
</evidence>
<dbReference type="InterPro" id="IPR001584">
    <property type="entry name" value="Integrase_cat-core"/>
</dbReference>
<feature type="compositionally biased region" description="Low complexity" evidence="1">
    <location>
        <begin position="414"/>
        <end position="426"/>
    </location>
</feature>
<dbReference type="SUPFAM" id="SSF53098">
    <property type="entry name" value="Ribonuclease H-like"/>
    <property type="match status" value="1"/>
</dbReference>
<comment type="caution">
    <text evidence="3">The sequence shown here is derived from an EMBL/GenBank/DDBJ whole genome shotgun (WGS) entry which is preliminary data.</text>
</comment>
<feature type="compositionally biased region" description="Basic residues" evidence="1">
    <location>
        <begin position="427"/>
        <end position="443"/>
    </location>
</feature>
<feature type="region of interest" description="Disordered" evidence="1">
    <location>
        <begin position="412"/>
        <end position="446"/>
    </location>
</feature>
<dbReference type="InterPro" id="IPR012337">
    <property type="entry name" value="RNaseH-like_sf"/>
</dbReference>
<sequence length="1628" mass="181875">MEQKLFRPSRMIYPGSRFGPKTRYDLPQRHKAYGNASELEAIIFNGTSLQPEAWSGGATGSKNQASASRALGAASAQGQLTAPSEEGLVLADAGRSLLADRHLPELPLINDRNDLHGIALLGGKSSGKTSLICSLLAVHHGKYPHSNDYKEKLREMSAYGNSWDFPEREICYVSGEIRQMSCTFALVAELWKAPAVADGSLASKKFWSDNEIVVDKDGVPHFTGVQPNLMKEYRRRVLFALGSLEGDGDTEAAEKKDLEHKQKRFALKLVNGLHDEAWRAVEHLVMEPERLKKVDGYKEILSALQSIEKESIIKKEYYDEDEWETEEAMKAIAEEEDDGLDFASDCGAEDDQEIYEAYVAMDKKEARQRFRGVQKSRGFYKSPMQEDRQQLVDKEKSRSQCAACHKFGHWAGDPSCPRSGSSGPPRSKGKGKGKKSGKSKGRGKSPYMVSSVPTFFNLGDFDEDELNLVMETEEMSYMVHGHDSEEESQMPQDSGYTELDDRRKKPATYAKSEWEQISVPPMPSDQVPFMPEAAPSTQTQGRLVSASQEIIRPTVHAQVETMEVESLKQSRPSDLLSMKAFQLQELCQAAIASMSPKQKAVGEIAVADLEVGVPLDALVCHQCNAKMVLRRNRVSGNPFFACERFLLTKCSFTRTADVGLEILNGRVSGAKRHYTFVVEHCFIGSFGRCFVYEEEGHEGAREQVVGNNSLGNRAKQAAEYPIGLCRAICRGVTKEMEMQYVLKELRGEHAMPVVDTEPEDAEMDDALARIPGELTEAQDSWELREDLGQLIRHHRVPRRALFLPVDGTDAPVLMDRLTSKRTVHGSNLGEEQTFSFDDDWTDRQDGGRDLDRWEDWQFIVETIAECTAEVLYHHFWYACRISKASEVALKAQSKLAQVDEFNVVVGMDVLNEKDAGGGEWTWLNIVDQGTSFQVCCLLSDTLRNPTSADIIQAFEVGWVGWAGMPERGVILDRAKYFLGALATRLSEEGCYVDFASKASPWQISFVERAGGIWKSTLRKLVWDQQLQGKEDMLIATGAVNAARNNLARRCGFSPTQWVIGRSIRLPADLTDESELVRLSAQSAAETPTTKFFRRNQLRVAAREAFAKTSNDAALRRAELRRVRPSRGPFRVGDYVFFYDQSDQMPGPKHWRGVARVVGHEGSRTVWIAHRGLLVACSPEHLAHANEEEIRGWMVTSNETTLMDATPAAGGTIFLDIRTRPIPPAEGFPEEASETHTKKKARKEVRLSELDAATRALFEGAGGADEKEWKAWLDKDACENLSLEESKRVLREKADSVIPTRWVRVNKGGLPGLKQGQLLRAKKAIFGFAQAARLFWLALKEHLQEDGWKESRLELALFYLRDESNVLRGILVTHVDDVQAGIDQQYMEQAFQKSSLALEFATNNYDSYTFRGREVKLVAGHHIDVTMRNYVRSMRKVVIDKQRKTHLEARLTAEEKEVLQSSAGELGWVTRQLRCDLAYDNGCVQRCKADPCVADLVRLCSTVSAARRASDFRLRYWSDVDPYNAVLVHLADSGHANGTPENDGILKYRSFGGYFLMLANPGILKGETVSANILAFQSTQTKRVCRSTLAAEAAHLAEAVEAGDWLAVAVLLAEALQGDIDLKALGQDR</sequence>
<feature type="domain" description="Integrase catalytic" evidence="2">
    <location>
        <begin position="896"/>
        <end position="1062"/>
    </location>
</feature>
<evidence type="ECO:0000259" key="2">
    <source>
        <dbReference type="PROSITE" id="PS50994"/>
    </source>
</evidence>
<dbReference type="PROSITE" id="PS50994">
    <property type="entry name" value="INTEGRASE"/>
    <property type="match status" value="1"/>
</dbReference>
<evidence type="ECO:0000313" key="3">
    <source>
        <dbReference type="EMBL" id="CAK9076530.1"/>
    </source>
</evidence>
<proteinExistence type="predicted"/>
<accession>A0ABP0PKH3</accession>
<name>A0ABP0PKH3_9DINO</name>
<gene>
    <name evidence="3" type="ORF">SCF082_LOCUS36874</name>
</gene>
<feature type="region of interest" description="Disordered" evidence="1">
    <location>
        <begin position="480"/>
        <end position="502"/>
    </location>
</feature>
<dbReference type="Gene3D" id="3.30.65.10">
    <property type="entry name" value="Bacterial Topoisomerase I, domain 1"/>
    <property type="match status" value="1"/>
</dbReference>
<reference evidence="3 4" key="1">
    <citation type="submission" date="2024-02" db="EMBL/GenBank/DDBJ databases">
        <authorList>
            <person name="Chen Y."/>
            <person name="Shah S."/>
            <person name="Dougan E. K."/>
            <person name="Thang M."/>
            <person name="Chan C."/>
        </authorList>
    </citation>
    <scope>NUCLEOTIDE SEQUENCE [LARGE SCALE GENOMIC DNA]</scope>
</reference>
<evidence type="ECO:0000313" key="4">
    <source>
        <dbReference type="Proteomes" id="UP001642464"/>
    </source>
</evidence>
<protein>
    <submittedName>
        <fullName evidence="3">Ankyrin repeat domain-containing protein 17</fullName>
    </submittedName>
</protein>
<keyword evidence="4" id="KW-1185">Reference proteome</keyword>
<dbReference type="EMBL" id="CAXAMM010037002">
    <property type="protein sequence ID" value="CAK9076530.1"/>
    <property type="molecule type" value="Genomic_DNA"/>
</dbReference>
<dbReference type="Gene3D" id="3.30.420.10">
    <property type="entry name" value="Ribonuclease H-like superfamily/Ribonuclease H"/>
    <property type="match status" value="1"/>
</dbReference>
<dbReference type="InterPro" id="IPR036397">
    <property type="entry name" value="RNaseH_sf"/>
</dbReference>
<organism evidence="3 4">
    <name type="scientific">Durusdinium trenchii</name>
    <dbReference type="NCBI Taxonomy" id="1381693"/>
    <lineage>
        <taxon>Eukaryota</taxon>
        <taxon>Sar</taxon>
        <taxon>Alveolata</taxon>
        <taxon>Dinophyceae</taxon>
        <taxon>Suessiales</taxon>
        <taxon>Symbiodiniaceae</taxon>
        <taxon>Durusdinium</taxon>
    </lineage>
</organism>
<dbReference type="Proteomes" id="UP001642464">
    <property type="component" value="Unassembled WGS sequence"/>
</dbReference>